<evidence type="ECO:0000313" key="11">
    <source>
        <dbReference type="Proteomes" id="UP000254978"/>
    </source>
</evidence>
<evidence type="ECO:0000256" key="8">
    <source>
        <dbReference type="ARBA" id="ARBA00023306"/>
    </source>
</evidence>
<comment type="subcellular location">
    <subcellularLocation>
        <location evidence="1">Cytoplasm</location>
    </subcellularLocation>
</comment>
<name>A0A378TJS5_9MYCO</name>
<dbReference type="GO" id="GO:0005737">
    <property type="term" value="C:cytoplasm"/>
    <property type="evidence" value="ECO:0007669"/>
    <property type="project" value="UniProtKB-SubCell"/>
</dbReference>
<gene>
    <name evidence="10" type="ORF">NCTC10821_03591</name>
</gene>
<reference evidence="10 11" key="1">
    <citation type="submission" date="2018-06" db="EMBL/GenBank/DDBJ databases">
        <authorList>
            <consortium name="Pathogen Informatics"/>
            <person name="Doyle S."/>
        </authorList>
    </citation>
    <scope>NUCLEOTIDE SEQUENCE [LARGE SCALE GENOMIC DNA]</scope>
    <source>
        <strain evidence="10 11">NCTC10821</strain>
    </source>
</reference>
<dbReference type="PANTHER" id="PTHR35794">
    <property type="entry name" value="CELL DIVISION PROTEIN DIVIVA"/>
    <property type="match status" value="1"/>
</dbReference>
<dbReference type="EMBL" id="UGQT01000001">
    <property type="protein sequence ID" value="STZ60053.1"/>
    <property type="molecule type" value="Genomic_DNA"/>
</dbReference>
<evidence type="ECO:0000256" key="5">
    <source>
        <dbReference type="ARBA" id="ARBA00022618"/>
    </source>
</evidence>
<organism evidence="10 11">
    <name type="scientific">Mycolicibacterium tokaiense</name>
    <dbReference type="NCBI Taxonomy" id="39695"/>
    <lineage>
        <taxon>Bacteria</taxon>
        <taxon>Bacillati</taxon>
        <taxon>Actinomycetota</taxon>
        <taxon>Actinomycetes</taxon>
        <taxon>Mycobacteriales</taxon>
        <taxon>Mycobacteriaceae</taxon>
        <taxon>Mycolicibacterium</taxon>
    </lineage>
</organism>
<dbReference type="Gene3D" id="6.10.250.660">
    <property type="match status" value="2"/>
</dbReference>
<evidence type="ECO:0000256" key="1">
    <source>
        <dbReference type="ARBA" id="ARBA00004496"/>
    </source>
</evidence>
<keyword evidence="4" id="KW-0963">Cytoplasm</keyword>
<dbReference type="RefSeq" id="WP_115279356.1">
    <property type="nucleotide sequence ID" value="NZ_AP022600.1"/>
</dbReference>
<proteinExistence type="inferred from homology"/>
<dbReference type="Proteomes" id="UP000254978">
    <property type="component" value="Unassembled WGS sequence"/>
</dbReference>
<evidence type="ECO:0000256" key="3">
    <source>
        <dbReference type="ARBA" id="ARBA00018787"/>
    </source>
</evidence>
<sequence>MSDGPITADEVRVIRFSRPPVGKRGYREGDVDALVQRILDRLDGTGTLTSQQVREARFNKPDLFKRGYAEDEVDEFLDRVATTLERMDRR</sequence>
<evidence type="ECO:0000256" key="2">
    <source>
        <dbReference type="ARBA" id="ARBA00009008"/>
    </source>
</evidence>
<dbReference type="InterPro" id="IPR019933">
    <property type="entry name" value="DivIVA_domain"/>
</dbReference>
<evidence type="ECO:0000313" key="10">
    <source>
        <dbReference type="EMBL" id="STZ60053.1"/>
    </source>
</evidence>
<dbReference type="NCBIfam" id="TIGR03544">
    <property type="entry name" value="DivI1A_domain"/>
    <property type="match status" value="2"/>
</dbReference>
<dbReference type="OrthoDB" id="5198800at2"/>
<dbReference type="AlphaFoldDB" id="A0A378TJS5"/>
<keyword evidence="5" id="KW-0132">Cell division</keyword>
<dbReference type="GO" id="GO:0051301">
    <property type="term" value="P:cell division"/>
    <property type="evidence" value="ECO:0007669"/>
    <property type="project" value="UniProtKB-KW"/>
</dbReference>
<accession>A0A378TJS5</accession>
<keyword evidence="7" id="KW-0175">Coiled coil</keyword>
<comment type="similarity">
    <text evidence="2">Belongs to the DivIVA family.</text>
</comment>
<evidence type="ECO:0000256" key="6">
    <source>
        <dbReference type="ARBA" id="ARBA00022960"/>
    </source>
</evidence>
<keyword evidence="8" id="KW-0131">Cell cycle</keyword>
<evidence type="ECO:0000256" key="4">
    <source>
        <dbReference type="ARBA" id="ARBA00022490"/>
    </source>
</evidence>
<evidence type="ECO:0000256" key="9">
    <source>
        <dbReference type="ARBA" id="ARBA00031737"/>
    </source>
</evidence>
<keyword evidence="11" id="KW-1185">Reference proteome</keyword>
<keyword evidence="6" id="KW-0133">Cell shape</keyword>
<dbReference type="PANTHER" id="PTHR35794:SF2">
    <property type="entry name" value="CELL DIVISION PROTEIN DIVIVA"/>
    <property type="match status" value="1"/>
</dbReference>
<evidence type="ECO:0000256" key="7">
    <source>
        <dbReference type="ARBA" id="ARBA00023054"/>
    </source>
</evidence>
<dbReference type="InterPro" id="IPR007793">
    <property type="entry name" value="DivIVA_fam"/>
</dbReference>
<dbReference type="GO" id="GO:0008360">
    <property type="term" value="P:regulation of cell shape"/>
    <property type="evidence" value="ECO:0007669"/>
    <property type="project" value="UniProtKB-KW"/>
</dbReference>
<protein>
    <recommendedName>
        <fullName evidence="3">Cell wall synthesis protein Wag31</fullName>
    </recommendedName>
    <alternativeName>
        <fullName evidence="9">Antigen 84</fullName>
    </alternativeName>
</protein>